<evidence type="ECO:0000256" key="1">
    <source>
        <dbReference type="SAM" id="Phobius"/>
    </source>
</evidence>
<dbReference type="RefSeq" id="WP_003475979.1">
    <property type="nucleotide sequence ID" value="NZ_LT604072.1"/>
</dbReference>
<keyword evidence="1" id="KW-0472">Membrane</keyword>
<evidence type="ECO:0000313" key="2">
    <source>
        <dbReference type="EMBL" id="SCB06223.1"/>
    </source>
</evidence>
<evidence type="ECO:0000313" key="3">
    <source>
        <dbReference type="Proteomes" id="UP000093071"/>
    </source>
</evidence>
<dbReference type="Proteomes" id="UP000093071">
    <property type="component" value="Chromosome I"/>
</dbReference>
<feature type="transmembrane region" description="Helical" evidence="1">
    <location>
        <begin position="38"/>
        <end position="66"/>
    </location>
</feature>
<organism evidence="2 3">
    <name type="scientific">Xanthomonas translucens pv. translucens DSM 18974</name>
    <dbReference type="NCBI Taxonomy" id="1261556"/>
    <lineage>
        <taxon>Bacteria</taxon>
        <taxon>Pseudomonadati</taxon>
        <taxon>Pseudomonadota</taxon>
        <taxon>Gammaproteobacteria</taxon>
        <taxon>Lysobacterales</taxon>
        <taxon>Lysobacteraceae</taxon>
        <taxon>Xanthomonas</taxon>
        <taxon>Xanthomonas translucens group</taxon>
    </lineage>
</organism>
<feature type="transmembrane region" description="Helical" evidence="1">
    <location>
        <begin position="87"/>
        <end position="109"/>
    </location>
</feature>
<keyword evidence="1" id="KW-1133">Transmembrane helix</keyword>
<protein>
    <submittedName>
        <fullName evidence="2">Conserved hypothetical membrane protein</fullName>
    </submittedName>
</protein>
<dbReference type="PATRIC" id="fig|1261556.5.peg.3677"/>
<dbReference type="AlphaFoldDB" id="A0A1C3TSQ0"/>
<keyword evidence="1" id="KW-0812">Transmembrane</keyword>
<gene>
    <name evidence="2" type="ORF">BN444_01118</name>
</gene>
<accession>A0A1C3TSQ0</accession>
<reference evidence="3" key="1">
    <citation type="submission" date="2016-07" db="EMBL/GenBank/DDBJ databases">
        <authorList>
            <person name="Jaenicke Sebastian"/>
        </authorList>
    </citation>
    <scope>NUCLEOTIDE SEQUENCE [LARGE SCALE GENOMIC DNA]</scope>
</reference>
<sequence>MFGTITNMQGFLQFPLITYCFIAPKASNPISRHLLRGVLAVAALTGPFSIICIALMALSFFGFLVLRVSRRSNLLSSATAYFEQRDFILFPAARIGVFLALAFAILEVFAAAHKFTVEPMLSLLHGDRYFFALKIVFWWTVFICLKDLFGSERQGANCTLLLLLFICLLNKDHMLRPRFIDYGPAAELRKLDQPGSHTIKFNPAGWETTITPKQ</sequence>
<name>A0A1C3TSQ0_XANCT</name>
<dbReference type="EMBL" id="LT604072">
    <property type="protein sequence ID" value="SCB06223.1"/>
    <property type="molecule type" value="Genomic_DNA"/>
</dbReference>
<proteinExistence type="predicted"/>
<feature type="transmembrane region" description="Helical" evidence="1">
    <location>
        <begin position="129"/>
        <end position="145"/>
    </location>
</feature>